<organism evidence="4 5">
    <name type="scientific">Penicillium olsonii</name>
    <dbReference type="NCBI Taxonomy" id="99116"/>
    <lineage>
        <taxon>Eukaryota</taxon>
        <taxon>Fungi</taxon>
        <taxon>Dikarya</taxon>
        <taxon>Ascomycota</taxon>
        <taxon>Pezizomycotina</taxon>
        <taxon>Eurotiomycetes</taxon>
        <taxon>Eurotiomycetidae</taxon>
        <taxon>Eurotiales</taxon>
        <taxon>Aspergillaceae</taxon>
        <taxon>Penicillium</taxon>
    </lineage>
</organism>
<evidence type="ECO:0000256" key="1">
    <source>
        <dbReference type="ARBA" id="ARBA00009576"/>
    </source>
</evidence>
<evidence type="ECO:0000313" key="4">
    <source>
        <dbReference type="EMBL" id="CAG8296861.1"/>
    </source>
</evidence>
<protein>
    <recommendedName>
        <fullName evidence="6">Hydrophobin</fullName>
    </recommendedName>
</protein>
<reference evidence="4" key="1">
    <citation type="submission" date="2021-07" db="EMBL/GenBank/DDBJ databases">
        <authorList>
            <person name="Branca A.L. A."/>
        </authorList>
    </citation>
    <scope>NUCLEOTIDE SEQUENCE</scope>
</reference>
<gene>
    <name evidence="4" type="ORF">POLS_LOCUS9818</name>
</gene>
<dbReference type="GO" id="GO:0005576">
    <property type="term" value="C:extracellular region"/>
    <property type="evidence" value="ECO:0007669"/>
    <property type="project" value="InterPro"/>
</dbReference>
<dbReference type="AlphaFoldDB" id="A0A9W4IL28"/>
<feature type="signal peptide" evidence="3">
    <location>
        <begin position="1"/>
        <end position="17"/>
    </location>
</feature>
<dbReference type="InterPro" id="IPR036686">
    <property type="entry name" value="Class_II_Hydrophobin_sf"/>
</dbReference>
<evidence type="ECO:0000313" key="5">
    <source>
        <dbReference type="Proteomes" id="UP001153618"/>
    </source>
</evidence>
<evidence type="ECO:0000256" key="3">
    <source>
        <dbReference type="SAM" id="SignalP"/>
    </source>
</evidence>
<proteinExistence type="inferred from homology"/>
<sequence>MYAPSFLVLALSALTAASPMSAPTSSSVSPSLLSLTAYCPDKYFVNPQCCSVNAALAAFDCNIPRGGASASSLEDFKSTCSAEEKTALCCLIPLGKSDLVCQEPQNL</sequence>
<dbReference type="SUPFAM" id="SSF101751">
    <property type="entry name" value="Hydrophobin II, HfbII"/>
    <property type="match status" value="1"/>
</dbReference>
<comment type="caution">
    <text evidence="4">The sequence shown here is derived from an EMBL/GenBank/DDBJ whole genome shotgun (WGS) entry which is preliminary data.</text>
</comment>
<name>A0A9W4IL28_PENOL</name>
<evidence type="ECO:0008006" key="6">
    <source>
        <dbReference type="Google" id="ProtNLM"/>
    </source>
</evidence>
<dbReference type="CDD" id="cd23508">
    <property type="entry name" value="hydrophobin_II"/>
    <property type="match status" value="1"/>
</dbReference>
<feature type="chain" id="PRO_5040734104" description="Hydrophobin" evidence="3">
    <location>
        <begin position="18"/>
        <end position="107"/>
    </location>
</feature>
<accession>A0A9W4IL28</accession>
<dbReference type="Pfam" id="PF06766">
    <property type="entry name" value="Hydrophobin_2"/>
    <property type="match status" value="1"/>
</dbReference>
<keyword evidence="2" id="KW-1015">Disulfide bond</keyword>
<dbReference type="OrthoDB" id="4500971at2759"/>
<dbReference type="Gene3D" id="3.20.120.10">
    <property type="entry name" value="Hydrophobin"/>
    <property type="match status" value="1"/>
</dbReference>
<keyword evidence="3" id="KW-0732">Signal</keyword>
<dbReference type="EMBL" id="CAJVOS010000104">
    <property type="protein sequence ID" value="CAG8296861.1"/>
    <property type="molecule type" value="Genomic_DNA"/>
</dbReference>
<comment type="similarity">
    <text evidence="1">Belongs to the cerato-ulmin hydrophobin family.</text>
</comment>
<evidence type="ECO:0000256" key="2">
    <source>
        <dbReference type="ARBA" id="ARBA00023157"/>
    </source>
</evidence>
<keyword evidence="5" id="KW-1185">Reference proteome</keyword>
<dbReference type="Proteomes" id="UP001153618">
    <property type="component" value="Unassembled WGS sequence"/>
</dbReference>
<dbReference type="InterPro" id="IPR010636">
    <property type="entry name" value="Class_II_hydrophobin"/>
</dbReference>